<keyword evidence="3" id="KW-1185">Reference proteome</keyword>
<dbReference type="AlphaFoldDB" id="A0AA38WRS8"/>
<evidence type="ECO:0000313" key="3">
    <source>
        <dbReference type="Proteomes" id="UP001172457"/>
    </source>
</evidence>
<dbReference type="PANTHER" id="PTHR44083:SF45">
    <property type="entry name" value="TOPLESS-RELATED PROTEIN 1"/>
    <property type="match status" value="1"/>
</dbReference>
<sequence>MVLKPSKRFLQQSKCAPDGHRGPPQEPNQFALGLSDGVVHVFEPLESEGKWGVPPRPKTGRRATWRHRHRWGARDRNKGKDDGMVSGKRNNSCTCLDTKSTRYPRSHALMHMFRHKVDK</sequence>
<feature type="region of interest" description="Disordered" evidence="1">
    <location>
        <begin position="48"/>
        <end position="90"/>
    </location>
</feature>
<comment type="caution">
    <text evidence="2">The sequence shown here is derived from an EMBL/GenBank/DDBJ whole genome shotgun (WGS) entry which is preliminary data.</text>
</comment>
<dbReference type="EMBL" id="JARYMX010000002">
    <property type="protein sequence ID" value="KAJ9559746.1"/>
    <property type="molecule type" value="Genomic_DNA"/>
</dbReference>
<dbReference type="InterPro" id="IPR027728">
    <property type="entry name" value="Topless_fam"/>
</dbReference>
<dbReference type="Proteomes" id="UP001172457">
    <property type="component" value="Chromosome 2"/>
</dbReference>
<dbReference type="GO" id="GO:0006355">
    <property type="term" value="P:regulation of DNA-templated transcription"/>
    <property type="evidence" value="ECO:0007669"/>
    <property type="project" value="InterPro"/>
</dbReference>
<evidence type="ECO:0000256" key="1">
    <source>
        <dbReference type="SAM" id="MobiDB-lite"/>
    </source>
</evidence>
<feature type="compositionally biased region" description="Basic and acidic residues" evidence="1">
    <location>
        <begin position="72"/>
        <end position="83"/>
    </location>
</feature>
<reference evidence="2" key="1">
    <citation type="submission" date="2023-03" db="EMBL/GenBank/DDBJ databases">
        <title>Chromosome-scale reference genome and RAD-based genetic map of yellow starthistle (Centaurea solstitialis) reveal putative structural variation and QTLs associated with invader traits.</title>
        <authorList>
            <person name="Reatini B."/>
            <person name="Cang F.A."/>
            <person name="Jiang Q."/>
            <person name="Mckibben M.T.W."/>
            <person name="Barker M.S."/>
            <person name="Rieseberg L.H."/>
            <person name="Dlugosch K.M."/>
        </authorList>
    </citation>
    <scope>NUCLEOTIDE SEQUENCE</scope>
    <source>
        <strain evidence="2">CAN-66</strain>
        <tissue evidence="2">Leaf</tissue>
    </source>
</reference>
<gene>
    <name evidence="2" type="ORF">OSB04_004906</name>
</gene>
<evidence type="ECO:0000313" key="2">
    <source>
        <dbReference type="EMBL" id="KAJ9559746.1"/>
    </source>
</evidence>
<name>A0AA38WRS8_9ASTR</name>
<feature type="region of interest" description="Disordered" evidence="1">
    <location>
        <begin position="1"/>
        <end position="31"/>
    </location>
</feature>
<feature type="compositionally biased region" description="Basic residues" evidence="1">
    <location>
        <begin position="58"/>
        <end position="71"/>
    </location>
</feature>
<accession>A0AA38WRS8</accession>
<feature type="non-terminal residue" evidence="2">
    <location>
        <position position="1"/>
    </location>
</feature>
<organism evidence="2 3">
    <name type="scientific">Centaurea solstitialis</name>
    <name type="common">yellow star-thistle</name>
    <dbReference type="NCBI Taxonomy" id="347529"/>
    <lineage>
        <taxon>Eukaryota</taxon>
        <taxon>Viridiplantae</taxon>
        <taxon>Streptophyta</taxon>
        <taxon>Embryophyta</taxon>
        <taxon>Tracheophyta</taxon>
        <taxon>Spermatophyta</taxon>
        <taxon>Magnoliopsida</taxon>
        <taxon>eudicotyledons</taxon>
        <taxon>Gunneridae</taxon>
        <taxon>Pentapetalae</taxon>
        <taxon>asterids</taxon>
        <taxon>campanulids</taxon>
        <taxon>Asterales</taxon>
        <taxon>Asteraceae</taxon>
        <taxon>Carduoideae</taxon>
        <taxon>Cardueae</taxon>
        <taxon>Centaureinae</taxon>
        <taxon>Centaurea</taxon>
    </lineage>
</organism>
<proteinExistence type="predicted"/>
<protein>
    <submittedName>
        <fullName evidence="2">Uncharacterized protein</fullName>
    </submittedName>
</protein>
<dbReference type="PANTHER" id="PTHR44083">
    <property type="entry name" value="TOPLESS-RELATED PROTEIN 1-RELATED"/>
    <property type="match status" value="1"/>
</dbReference>